<protein>
    <submittedName>
        <fullName evidence="1">Uncharacterized protein</fullName>
    </submittedName>
</protein>
<evidence type="ECO:0000313" key="1">
    <source>
        <dbReference type="EMBL" id="CAL1411893.1"/>
    </source>
</evidence>
<evidence type="ECO:0000313" key="2">
    <source>
        <dbReference type="Proteomes" id="UP001497516"/>
    </source>
</evidence>
<dbReference type="EMBL" id="OZ034822">
    <property type="protein sequence ID" value="CAL1411893.1"/>
    <property type="molecule type" value="Genomic_DNA"/>
</dbReference>
<keyword evidence="2" id="KW-1185">Reference proteome</keyword>
<dbReference type="AlphaFoldDB" id="A0AAV2GQH1"/>
<accession>A0AAV2GQH1</accession>
<reference evidence="1 2" key="1">
    <citation type="submission" date="2024-04" db="EMBL/GenBank/DDBJ databases">
        <authorList>
            <person name="Fracassetti M."/>
        </authorList>
    </citation>
    <scope>NUCLEOTIDE SEQUENCE [LARGE SCALE GENOMIC DNA]</scope>
</reference>
<dbReference type="Proteomes" id="UP001497516">
    <property type="component" value="Chromosome 9"/>
</dbReference>
<sequence>MCWAISSGKQACTFSMSQVSVSVAIRSRTLASTDKWVGANGTKNLGVVGIHLPPQMRTESPFPMTHLSPADKNSCALNSDRQAKLGLSLLPPLGS</sequence>
<name>A0AAV2GQH1_9ROSI</name>
<proteinExistence type="predicted"/>
<organism evidence="1 2">
    <name type="scientific">Linum trigynum</name>
    <dbReference type="NCBI Taxonomy" id="586398"/>
    <lineage>
        <taxon>Eukaryota</taxon>
        <taxon>Viridiplantae</taxon>
        <taxon>Streptophyta</taxon>
        <taxon>Embryophyta</taxon>
        <taxon>Tracheophyta</taxon>
        <taxon>Spermatophyta</taxon>
        <taxon>Magnoliopsida</taxon>
        <taxon>eudicotyledons</taxon>
        <taxon>Gunneridae</taxon>
        <taxon>Pentapetalae</taxon>
        <taxon>rosids</taxon>
        <taxon>fabids</taxon>
        <taxon>Malpighiales</taxon>
        <taxon>Linaceae</taxon>
        <taxon>Linum</taxon>
    </lineage>
</organism>
<gene>
    <name evidence="1" type="ORF">LTRI10_LOCUS51222</name>
</gene>